<keyword evidence="6" id="KW-1185">Reference proteome</keyword>
<dbReference type="GO" id="GO:0055088">
    <property type="term" value="P:lipid homeostasis"/>
    <property type="evidence" value="ECO:0007669"/>
    <property type="project" value="TreeGrafter"/>
</dbReference>
<dbReference type="Pfam" id="PF00561">
    <property type="entry name" value="Abhydrolase_1"/>
    <property type="match status" value="1"/>
</dbReference>
<dbReference type="STRING" id="325452.A0A3R7JS97"/>
<evidence type="ECO:0000313" key="7">
    <source>
        <dbReference type="Proteomes" id="UP000285883"/>
    </source>
</evidence>
<evidence type="ECO:0000313" key="5">
    <source>
        <dbReference type="EMBL" id="RLN77961.1"/>
    </source>
</evidence>
<protein>
    <recommendedName>
        <fullName evidence="3">AB hydrolase-1 domain-containing protein</fullName>
    </recommendedName>
</protein>
<evidence type="ECO:0000313" key="6">
    <source>
        <dbReference type="Proteomes" id="UP000285624"/>
    </source>
</evidence>
<dbReference type="Gene3D" id="3.40.50.1820">
    <property type="entry name" value="alpha/beta hydrolase"/>
    <property type="match status" value="1"/>
</dbReference>
<feature type="domain" description="AB hydrolase-1" evidence="3">
    <location>
        <begin position="50"/>
        <end position="295"/>
    </location>
</feature>
<dbReference type="GO" id="GO:0042171">
    <property type="term" value="F:lysophosphatidic acid acyltransferase activity"/>
    <property type="evidence" value="ECO:0007669"/>
    <property type="project" value="TreeGrafter"/>
</dbReference>
<feature type="non-terminal residue" evidence="5">
    <location>
        <position position="1"/>
    </location>
</feature>
<evidence type="ECO:0000256" key="1">
    <source>
        <dbReference type="ARBA" id="ARBA00038097"/>
    </source>
</evidence>
<dbReference type="Proteomes" id="UP000285883">
    <property type="component" value="Unassembled WGS sequence"/>
</dbReference>
<name>A0A3R7JS97_9STRA</name>
<dbReference type="InterPro" id="IPR000073">
    <property type="entry name" value="AB_hydrolase_1"/>
</dbReference>
<keyword evidence="2" id="KW-1133">Transmembrane helix</keyword>
<sequence>AFVAAAVVLSKTSLAVLSQSQILSSYAMYTFWTVYLVLPVIVAISHARNLEELAKHYDVYAVEWMGTGRSDRPKFSSYELEYADAMFVDALEAWRKELKIHKFHLGGHSMGAMFAGAYAVKYPGHVQHLVLISPAGVGHPPPPGALPLGLRIFRSVWNLQWTPMSVARYAGPLGPALLRFIAFARVSVMPEMSCIHRGLIPKEALAAYWYNNWGLEKSGEIAMHSHLLPGVYAKKPLCVMLTPETIKVPITFMYGGGPDWMTASHGEKLAETFAGKQSVEVVIVPGAGHQVFMDNAPAFNELLLSALARS</sequence>
<keyword evidence="2" id="KW-0472">Membrane</keyword>
<dbReference type="PANTHER" id="PTHR42886:SF29">
    <property type="entry name" value="PUMMELIG, ISOFORM A"/>
    <property type="match status" value="1"/>
</dbReference>
<keyword evidence="2" id="KW-0812">Transmembrane</keyword>
<comment type="similarity">
    <text evidence="1">Belongs to the peptidase S33 family. ABHD4/ABHD5 subfamily.</text>
</comment>
<proteinExistence type="inferred from homology"/>
<dbReference type="AlphaFoldDB" id="A0A3R7JS97"/>
<feature type="transmembrane region" description="Helical" evidence="2">
    <location>
        <begin position="25"/>
        <end position="45"/>
    </location>
</feature>
<evidence type="ECO:0000313" key="4">
    <source>
        <dbReference type="EMBL" id="RLN46216.1"/>
    </source>
</evidence>
<reference evidence="6 7" key="1">
    <citation type="submission" date="2018-07" db="EMBL/GenBank/DDBJ databases">
        <title>Genome sequencing of oomycete isolates from Chile give support for New Zealand origin for Phytophthora kernoviae and make available the first Nothophytophthora sp. genome.</title>
        <authorList>
            <person name="Studholme D.J."/>
            <person name="Sanfuentes E."/>
            <person name="Panda P."/>
            <person name="Hill R."/>
            <person name="Sambles C."/>
            <person name="Grant M."/>
            <person name="Williams N.M."/>
            <person name="Mcdougal R.L."/>
        </authorList>
    </citation>
    <scope>NUCLEOTIDE SEQUENCE [LARGE SCALE GENOMIC DNA]</scope>
    <source>
        <strain evidence="4">Chile2</strain>
        <strain evidence="5">Chile4</strain>
    </source>
</reference>
<dbReference type="GO" id="GO:0006654">
    <property type="term" value="P:phosphatidic acid biosynthetic process"/>
    <property type="evidence" value="ECO:0007669"/>
    <property type="project" value="TreeGrafter"/>
</dbReference>
<dbReference type="EMBL" id="MBDN02000215">
    <property type="protein sequence ID" value="RLN77961.1"/>
    <property type="molecule type" value="Genomic_DNA"/>
</dbReference>
<dbReference type="EMBL" id="MAYM02000065">
    <property type="protein sequence ID" value="RLN46216.1"/>
    <property type="molecule type" value="Genomic_DNA"/>
</dbReference>
<comment type="caution">
    <text evidence="5">The sequence shown here is derived from an EMBL/GenBank/DDBJ whole genome shotgun (WGS) entry which is preliminary data.</text>
</comment>
<dbReference type="PANTHER" id="PTHR42886">
    <property type="entry name" value="RE40534P-RELATED"/>
    <property type="match status" value="1"/>
</dbReference>
<dbReference type="Proteomes" id="UP000285624">
    <property type="component" value="Unassembled WGS sequence"/>
</dbReference>
<organism evidence="5 6">
    <name type="scientific">Phytophthora kernoviae</name>
    <dbReference type="NCBI Taxonomy" id="325452"/>
    <lineage>
        <taxon>Eukaryota</taxon>
        <taxon>Sar</taxon>
        <taxon>Stramenopiles</taxon>
        <taxon>Oomycota</taxon>
        <taxon>Peronosporomycetes</taxon>
        <taxon>Peronosporales</taxon>
        <taxon>Peronosporaceae</taxon>
        <taxon>Phytophthora</taxon>
    </lineage>
</organism>
<evidence type="ECO:0000256" key="2">
    <source>
        <dbReference type="SAM" id="Phobius"/>
    </source>
</evidence>
<dbReference type="GO" id="GO:0052689">
    <property type="term" value="F:carboxylic ester hydrolase activity"/>
    <property type="evidence" value="ECO:0007669"/>
    <property type="project" value="TreeGrafter"/>
</dbReference>
<accession>A0A3R7JS97</accession>
<evidence type="ECO:0000259" key="3">
    <source>
        <dbReference type="Pfam" id="PF00561"/>
    </source>
</evidence>
<gene>
    <name evidence="4" type="ORF">BBI17_007081</name>
    <name evidence="5" type="ORF">BBO99_00006324</name>
</gene>
<dbReference type="SUPFAM" id="SSF53474">
    <property type="entry name" value="alpha/beta-Hydrolases"/>
    <property type="match status" value="1"/>
</dbReference>
<dbReference type="InterPro" id="IPR029058">
    <property type="entry name" value="AB_hydrolase_fold"/>
</dbReference>